<protein>
    <submittedName>
        <fullName evidence="4">DnaJ domain-containing protein</fullName>
    </submittedName>
</protein>
<evidence type="ECO:0000259" key="3">
    <source>
        <dbReference type="PROSITE" id="PS50076"/>
    </source>
</evidence>
<accession>A0A1T4UTM6</accession>
<evidence type="ECO:0000256" key="2">
    <source>
        <dbReference type="SAM" id="Phobius"/>
    </source>
</evidence>
<keyword evidence="2" id="KW-1133">Transmembrane helix</keyword>
<organism evidence="4 5">
    <name type="scientific">Enterovibrio nigricans DSM 22720</name>
    <dbReference type="NCBI Taxonomy" id="1121868"/>
    <lineage>
        <taxon>Bacteria</taxon>
        <taxon>Pseudomonadati</taxon>
        <taxon>Pseudomonadota</taxon>
        <taxon>Gammaproteobacteria</taxon>
        <taxon>Vibrionales</taxon>
        <taxon>Vibrionaceae</taxon>
        <taxon>Enterovibrio</taxon>
    </lineage>
</organism>
<evidence type="ECO:0000313" key="4">
    <source>
        <dbReference type="EMBL" id="SKA56033.1"/>
    </source>
</evidence>
<feature type="domain" description="J" evidence="3">
    <location>
        <begin position="2"/>
        <end position="62"/>
    </location>
</feature>
<keyword evidence="1" id="KW-0143">Chaperone</keyword>
<feature type="transmembrane region" description="Helical" evidence="2">
    <location>
        <begin position="864"/>
        <end position="890"/>
    </location>
</feature>
<dbReference type="CDD" id="cd06257">
    <property type="entry name" value="DnaJ"/>
    <property type="match status" value="1"/>
</dbReference>
<dbReference type="InterPro" id="IPR036869">
    <property type="entry name" value="J_dom_sf"/>
</dbReference>
<dbReference type="EMBL" id="FUXU01000030">
    <property type="protein sequence ID" value="SKA56033.1"/>
    <property type="molecule type" value="Genomic_DNA"/>
</dbReference>
<dbReference type="Pfam" id="PF00226">
    <property type="entry name" value="DnaJ"/>
    <property type="match status" value="1"/>
</dbReference>
<keyword evidence="5" id="KW-1185">Reference proteome</keyword>
<proteinExistence type="predicted"/>
<gene>
    <name evidence="4" type="ORF">SAMN02745132_02494</name>
</gene>
<dbReference type="SUPFAM" id="SSF46565">
    <property type="entry name" value="Chaperone J-domain"/>
    <property type="match status" value="1"/>
</dbReference>
<name>A0A1T4UTM6_9GAMM</name>
<keyword evidence="2" id="KW-0812">Transmembrane</keyword>
<dbReference type="Gene3D" id="1.10.287.110">
    <property type="entry name" value="DnaJ domain"/>
    <property type="match status" value="1"/>
</dbReference>
<dbReference type="AlphaFoldDB" id="A0A1T4UTM6"/>
<keyword evidence="2" id="KW-0472">Membrane</keyword>
<evidence type="ECO:0000256" key="1">
    <source>
        <dbReference type="ARBA" id="ARBA00023186"/>
    </source>
</evidence>
<dbReference type="RefSeq" id="WP_078752826.1">
    <property type="nucleotide sequence ID" value="NZ_FUXU01000030.1"/>
</dbReference>
<feature type="transmembrane region" description="Helical" evidence="2">
    <location>
        <begin position="803"/>
        <end position="821"/>
    </location>
</feature>
<dbReference type="InterPro" id="IPR001623">
    <property type="entry name" value="DnaJ_domain"/>
</dbReference>
<dbReference type="SMART" id="SM00271">
    <property type="entry name" value="DnaJ"/>
    <property type="match status" value="1"/>
</dbReference>
<reference evidence="5" key="1">
    <citation type="submission" date="2017-02" db="EMBL/GenBank/DDBJ databases">
        <authorList>
            <person name="Varghese N."/>
            <person name="Submissions S."/>
        </authorList>
    </citation>
    <scope>NUCLEOTIDE SEQUENCE [LARGE SCALE GENOMIC DNA]</scope>
    <source>
        <strain evidence="5">DSM 22720</strain>
    </source>
</reference>
<sequence length="927" mass="106011">MTIWEILGIDETLDDALIKKAYRKQVRLHHPEEDPDGFQRVRRAYEEALTHISSRLESDSETHVPLASSDVRQTSELSEIAQFDMILASAENRMNLSIWQQWAESVMMLSISQQEEISLYVLKAVMANRWLPPPIVHVFWERLGWQSYLRGTEEQQELGEFIDDWQKQPFLIPLGELQWLSHAEQRAILGFSRPLEVALSIGQPEAIDYLFSQPIVALHGHRIETQFILLRCAVACGLTSDSVLNSGLDELCQRSASSLSLQQWEIMVDVAFLFDRADLVSVITTRLLALNAFPEVADLLFRSTVGDDSLLPVCAAFLRQNWMPLPAVYWRAERRLLIKSDNSAEWRLFNWLHGQLLDQDDGSINHRLDLVGLSEFWQLIGGALWAGHSGSWAWLKQIKNALHSAQQFESGNRQTLMLLAEQWVSDALSKAKGCDTLQAKLSAYESDAMFSVEPLSYEELSSMSKPDWLESIRRHPLLPDSWFRQLEEAQVIVFEEFRDRSFSPHYADALCFYRAINRDVCLSSCWADAPFEGVFDWALWFYSHLATGGADKRDIISELSALPDAQKELEIGLLLPFAKQPDVYLPDAVQQLNRYPEQFVFRLIVDRQVTVLEDEERASLIEKGKNGDLLAIMALSRLLTNDSFDEAVVLWNLVAAVSSDSPHLQAVVDWQQQSLLTVREENDWVKESYEYAKPEFLHAMLTTNKEWFSLPSQIEEVDPIEEAKCFHYPMSLLLTQLHLGLNGAGYNLLPLKELSNRRAMQTPLQQDITDIAVLQLENMYRRKLDQDIEKKGEHASTYSRKQLTFMSIAMVLVWFFVFPMSVLTSSSFDTESVIGAAVFMTLIQGLLVWRLSQPILEKSNKNKYIGYSLFTCFAALLFKSPFLALVNVFAHFYTVSHLSPLYAKGGWNRSVVATRTVNMRKVLGFKK</sequence>
<feature type="transmembrane region" description="Helical" evidence="2">
    <location>
        <begin position="833"/>
        <end position="852"/>
    </location>
</feature>
<dbReference type="PROSITE" id="PS50076">
    <property type="entry name" value="DNAJ_2"/>
    <property type="match status" value="1"/>
</dbReference>
<dbReference type="Proteomes" id="UP000190162">
    <property type="component" value="Unassembled WGS sequence"/>
</dbReference>
<dbReference type="OrthoDB" id="9816462at2"/>
<evidence type="ECO:0000313" key="5">
    <source>
        <dbReference type="Proteomes" id="UP000190162"/>
    </source>
</evidence>